<protein>
    <submittedName>
        <fullName evidence="2">Uncharacterized protein</fullName>
    </submittedName>
</protein>
<reference evidence="2 3" key="1">
    <citation type="submission" date="2022-12" db="EMBL/GenBank/DDBJ databases">
        <title>Genomic features and morphological characterization of a novel Knufia sp. strain isolated from spacecraft assembly facility.</title>
        <authorList>
            <person name="Teixeira M."/>
            <person name="Chander A.M."/>
            <person name="Stajich J.E."/>
            <person name="Venkateswaran K."/>
        </authorList>
    </citation>
    <scope>NUCLEOTIDE SEQUENCE [LARGE SCALE GENOMIC DNA]</scope>
    <source>
        <strain evidence="2 3">FJI-L2-BK-P2</strain>
    </source>
</reference>
<feature type="compositionally biased region" description="Polar residues" evidence="1">
    <location>
        <begin position="653"/>
        <end position="664"/>
    </location>
</feature>
<feature type="region of interest" description="Disordered" evidence="1">
    <location>
        <begin position="346"/>
        <end position="377"/>
    </location>
</feature>
<feature type="region of interest" description="Disordered" evidence="1">
    <location>
        <begin position="489"/>
        <end position="508"/>
    </location>
</feature>
<keyword evidence="3" id="KW-1185">Reference proteome</keyword>
<feature type="region of interest" description="Disordered" evidence="1">
    <location>
        <begin position="624"/>
        <end position="666"/>
    </location>
</feature>
<feature type="compositionally biased region" description="Polar residues" evidence="1">
    <location>
        <begin position="203"/>
        <end position="217"/>
    </location>
</feature>
<name>A0AAN8FH41_9EURO</name>
<proteinExistence type="predicted"/>
<dbReference type="EMBL" id="JAKLMC020000001">
    <property type="protein sequence ID" value="KAK5958526.1"/>
    <property type="molecule type" value="Genomic_DNA"/>
</dbReference>
<feature type="compositionally biased region" description="Basic and acidic residues" evidence="1">
    <location>
        <begin position="637"/>
        <end position="647"/>
    </location>
</feature>
<dbReference type="AlphaFoldDB" id="A0AAN8FH41"/>
<feature type="region of interest" description="Disordered" evidence="1">
    <location>
        <begin position="39"/>
        <end position="66"/>
    </location>
</feature>
<evidence type="ECO:0000313" key="2">
    <source>
        <dbReference type="EMBL" id="KAK5958526.1"/>
    </source>
</evidence>
<feature type="compositionally biased region" description="Polar residues" evidence="1">
    <location>
        <begin position="41"/>
        <end position="50"/>
    </location>
</feature>
<comment type="caution">
    <text evidence="2">The sequence shown here is derived from an EMBL/GenBank/DDBJ whole genome shotgun (WGS) entry which is preliminary data.</text>
</comment>
<feature type="region of interest" description="Disordered" evidence="1">
    <location>
        <begin position="164"/>
        <end position="261"/>
    </location>
</feature>
<feature type="region of interest" description="Disordered" evidence="1">
    <location>
        <begin position="461"/>
        <end position="483"/>
    </location>
</feature>
<sequence length="687" mass="76688">MNWTGGRLNRHAKFNHNSELKAQKQRFAKVSLNNLVAARSEASNRSTGPSFKSIEGPEWQASPTSDTRLPTLKLQRPQLLDPTRYRPSRCEVTTEADHECENVAGSRHNTIAPPRVFRREQDSTKPNTINDMRKKLLERQDWLGLSVCRPPDIHFTSAGKMTKIGRHRKLSRIKGREAAIPQRNSSNEPATDVLGGRKRDFDPSQSVQSPAQRSEPTLSFAKSSSWSSKTPVSSPPKQIHRSDSTKASGTSTSLSLPPLPLYDQERSTYRLMDDRQNLENCAEDLLPLEIARRMESFDSVQERYLSSRSGRGRGSGLCTSRSPLQVDELKSAPQLDSLKELQSLEPETLAQCPSQHSRRGEWCARSRQQPEHENTASLQVGRQQGKYQLNSDFEHIDYMNVNLQEEGRAFTAGTALASSTKISTFFPESEVNEVDTRDFALDVPDPSPSTGRAAILSANGTSSSQFFSDTRHSAEPSALDEPNRHQIEHSPEAWSQYPRLTAPNPNKRFKLDKSFDLPTQRGLTIAQASPRGDFLLSRHESPSKPTAYTSSVTPRKFTIPPLWQPSSANDDSNDCVGSGYAALLERSGKRTFTTAFSSSPNRSERSIFMHQRPDRAPLELLKHSTRPKGKSYSNDNHVTHLGREPRKAASRGQPESSIFSTPQKQMAAFDVHSTQSPFPLSYSGGVR</sequence>
<evidence type="ECO:0000256" key="1">
    <source>
        <dbReference type="SAM" id="MobiDB-lite"/>
    </source>
</evidence>
<feature type="compositionally biased region" description="Basic residues" evidence="1">
    <location>
        <begin position="164"/>
        <end position="173"/>
    </location>
</feature>
<accession>A0AAN8FH41</accession>
<gene>
    <name evidence="2" type="ORF">OHC33_000369</name>
</gene>
<organism evidence="2 3">
    <name type="scientific">Knufia fluminis</name>
    <dbReference type="NCBI Taxonomy" id="191047"/>
    <lineage>
        <taxon>Eukaryota</taxon>
        <taxon>Fungi</taxon>
        <taxon>Dikarya</taxon>
        <taxon>Ascomycota</taxon>
        <taxon>Pezizomycotina</taxon>
        <taxon>Eurotiomycetes</taxon>
        <taxon>Chaetothyriomycetidae</taxon>
        <taxon>Chaetothyriales</taxon>
        <taxon>Trichomeriaceae</taxon>
        <taxon>Knufia</taxon>
    </lineage>
</organism>
<evidence type="ECO:0000313" key="3">
    <source>
        <dbReference type="Proteomes" id="UP001316803"/>
    </source>
</evidence>
<dbReference type="Proteomes" id="UP001316803">
    <property type="component" value="Unassembled WGS sequence"/>
</dbReference>
<feature type="compositionally biased region" description="Basic and acidic residues" evidence="1">
    <location>
        <begin position="358"/>
        <end position="374"/>
    </location>
</feature>
<feature type="compositionally biased region" description="Low complexity" evidence="1">
    <location>
        <begin position="219"/>
        <end position="237"/>
    </location>
</feature>